<dbReference type="PANTHER" id="PTHR42776">
    <property type="entry name" value="SERINE PEPTIDASE S9 FAMILY MEMBER"/>
    <property type="match status" value="1"/>
</dbReference>
<dbReference type="Gene3D" id="3.40.50.1820">
    <property type="entry name" value="alpha/beta hydrolase"/>
    <property type="match status" value="1"/>
</dbReference>
<dbReference type="SUPFAM" id="SSF53474">
    <property type="entry name" value="alpha/beta-Hydrolases"/>
    <property type="match status" value="1"/>
</dbReference>
<dbReference type="PANTHER" id="PTHR42776:SF27">
    <property type="entry name" value="DIPEPTIDYL PEPTIDASE FAMILY MEMBER 6"/>
    <property type="match status" value="1"/>
</dbReference>
<protein>
    <submittedName>
        <fullName evidence="3">YqiA/YcfP family alpha/beta fold hydrolase</fullName>
    </submittedName>
</protein>
<dbReference type="GO" id="GO:0016787">
    <property type="term" value="F:hydrolase activity"/>
    <property type="evidence" value="ECO:0007669"/>
    <property type="project" value="UniProtKB-KW"/>
</dbReference>
<comment type="caution">
    <text evidence="3">The sequence shown here is derived from an EMBL/GenBank/DDBJ whole genome shotgun (WGS) entry which is preliminary data.</text>
</comment>
<evidence type="ECO:0000313" key="4">
    <source>
        <dbReference type="Proteomes" id="UP001247805"/>
    </source>
</evidence>
<dbReference type="Pfam" id="PF00326">
    <property type="entry name" value="Peptidase_S9"/>
    <property type="match status" value="1"/>
</dbReference>
<organism evidence="3 4">
    <name type="scientific">Paraglaciecola aquimarina</name>
    <dbReference type="NCBI Taxonomy" id="1235557"/>
    <lineage>
        <taxon>Bacteria</taxon>
        <taxon>Pseudomonadati</taxon>
        <taxon>Pseudomonadota</taxon>
        <taxon>Gammaproteobacteria</taxon>
        <taxon>Alteromonadales</taxon>
        <taxon>Alteromonadaceae</taxon>
        <taxon>Paraglaciecola</taxon>
    </lineage>
</organism>
<evidence type="ECO:0000259" key="2">
    <source>
        <dbReference type="Pfam" id="PF00326"/>
    </source>
</evidence>
<dbReference type="RefSeq" id="WP_316026786.1">
    <property type="nucleotide sequence ID" value="NZ_JAWDIO010000002.1"/>
</dbReference>
<evidence type="ECO:0000256" key="1">
    <source>
        <dbReference type="ARBA" id="ARBA00022801"/>
    </source>
</evidence>
<name>A0ABU3SYZ4_9ALTE</name>
<dbReference type="InterPro" id="IPR029058">
    <property type="entry name" value="AB_hydrolase_fold"/>
</dbReference>
<feature type="domain" description="Peptidase S9 prolyl oligopeptidase catalytic" evidence="2">
    <location>
        <begin position="70"/>
        <end position="283"/>
    </location>
</feature>
<keyword evidence="1 3" id="KW-0378">Hydrolase</keyword>
<dbReference type="Proteomes" id="UP001247805">
    <property type="component" value="Unassembled WGS sequence"/>
</dbReference>
<keyword evidence="4" id="KW-1185">Reference proteome</keyword>
<reference evidence="3 4" key="1">
    <citation type="submission" date="2023-10" db="EMBL/GenBank/DDBJ databases">
        <title>Glaciecola aquimarina strain GGW-M5 nov., isolated from a coastal seawater.</title>
        <authorList>
            <person name="Bayburt H."/>
            <person name="Kim J.M."/>
            <person name="Choi B.J."/>
            <person name="Jeon C.O."/>
        </authorList>
    </citation>
    <scope>NUCLEOTIDE SEQUENCE [LARGE SCALE GENOMIC DNA]</scope>
    <source>
        <strain evidence="3 4">KCTC 32108</strain>
    </source>
</reference>
<accession>A0ABU3SYZ4</accession>
<proteinExistence type="predicted"/>
<sequence length="283" mass="31604">MYAKGSLQFLAGQRPSIPRTSVNPVKVYEFNARDGMKIPTLLTIPAGKEGANLPAILMPHGGPESYDRMSFNYMAQYFASQGYLVIQPQFRGSSGFGRNHLLAGRGEWGRKMQDDLTDAVLNLSESGKINKDRVCIVGSSYGGYAALVGAVFTPNLYQCVVSVNGVSDVEEMLQEEKDTYGRNHWVVAYWQDVIAEGNVKEDHLEKISPINYVKNIKAPVLLIHGQYDKVVPIEQSENMADEMEGEDKNVTFIQLEKGDHHLSKAKNRMKALQAIHKFVKQHI</sequence>
<dbReference type="EMBL" id="JAWDIO010000002">
    <property type="protein sequence ID" value="MDU0355239.1"/>
    <property type="molecule type" value="Genomic_DNA"/>
</dbReference>
<gene>
    <name evidence="3" type="ORF">RS130_16210</name>
</gene>
<evidence type="ECO:0000313" key="3">
    <source>
        <dbReference type="EMBL" id="MDU0355239.1"/>
    </source>
</evidence>
<dbReference type="InterPro" id="IPR001375">
    <property type="entry name" value="Peptidase_S9_cat"/>
</dbReference>